<dbReference type="InterPro" id="IPR052380">
    <property type="entry name" value="Viral_DNA_packaging_terminase"/>
</dbReference>
<organism evidence="2 3">
    <name type="scientific">Pseudomonas brassicacearum</name>
    <dbReference type="NCBI Taxonomy" id="930166"/>
    <lineage>
        <taxon>Bacteria</taxon>
        <taxon>Pseudomonadati</taxon>
        <taxon>Pseudomonadota</taxon>
        <taxon>Gammaproteobacteria</taxon>
        <taxon>Pseudomonadales</taxon>
        <taxon>Pseudomonadaceae</taxon>
        <taxon>Pseudomonas</taxon>
    </lineage>
</organism>
<sequence>MAIEFPDKLAFLFEPHRYKVAYGGRGSGKSWSFARALLLHGAQTPLRILCTREIQKSIADSVHKLLADQIAGLGLGAFYDVQQAYIKGRNGTEFSFAGLQQHTIDSIKSYEGVDIVWVEEAHAVVKKSWDVLLPTIRKPGSEIWAGYNPQLESDETHQRFVITPPPDCVSVLMNYSDNPWFPEVLEQERLHAKATMKPEQYAHIWEGKCMPAVEGAIYFEQMSQAESRIGNVPHDGLLKTHVIFDLGWNDAMTIILAQKVAGEIRIIHYIEGHQRTLAEYSAELKGLQLDGQPINWGHVYLPHDGYAKRHQSGKSDAEVMGQLGWSVLPVPNMHVEQGINRVREVFPRTYFNRDRTARLVECLKRYRRQINQQTNEPGAPLHDEYSHGADVMRYLAIVTDQLSNDEWGGQLNYRKLNNA</sequence>
<comment type="caution">
    <text evidence="2">The sequence shown here is derived from an EMBL/GenBank/DDBJ whole genome shotgun (WGS) entry which is preliminary data.</text>
</comment>
<dbReference type="InterPro" id="IPR006437">
    <property type="entry name" value="Phage_terminase_lsu"/>
</dbReference>
<accession>A0A423HXJ6</accession>
<gene>
    <name evidence="2" type="ORF">BK660_21870</name>
</gene>
<dbReference type="Pfam" id="PF04466">
    <property type="entry name" value="Terminase_3"/>
    <property type="match status" value="1"/>
</dbReference>
<dbReference type="Proteomes" id="UP000285636">
    <property type="component" value="Unassembled WGS sequence"/>
</dbReference>
<dbReference type="Gene3D" id="3.30.420.280">
    <property type="match status" value="1"/>
</dbReference>
<name>A0A423HXJ6_9PSED</name>
<evidence type="ECO:0000313" key="2">
    <source>
        <dbReference type="EMBL" id="RON17940.1"/>
    </source>
</evidence>
<evidence type="ECO:0000259" key="1">
    <source>
        <dbReference type="Pfam" id="PF04466"/>
    </source>
</evidence>
<dbReference type="InterPro" id="IPR027417">
    <property type="entry name" value="P-loop_NTPase"/>
</dbReference>
<protein>
    <submittedName>
        <fullName evidence="2">Terminase</fullName>
    </submittedName>
</protein>
<feature type="domain" description="Phage terminase large subunit N-terminal" evidence="1">
    <location>
        <begin position="16"/>
        <end position="207"/>
    </location>
</feature>
<dbReference type="EMBL" id="MOBK01000009">
    <property type="protein sequence ID" value="RON17940.1"/>
    <property type="molecule type" value="Genomic_DNA"/>
</dbReference>
<dbReference type="PANTHER" id="PTHR39184">
    <property type="match status" value="1"/>
</dbReference>
<reference evidence="2 3" key="1">
    <citation type="submission" date="2016-10" db="EMBL/GenBank/DDBJ databases">
        <title>Comparative genome analysis of multiple Pseudomonas spp. focuses on biocontrol and plant growth promoting traits.</title>
        <authorList>
            <person name="Tao X.-Y."/>
            <person name="Taylor C.G."/>
        </authorList>
    </citation>
    <scope>NUCLEOTIDE SEQUENCE [LARGE SCALE GENOMIC DNA]</scope>
    <source>
        <strain evidence="2 3">38D7</strain>
    </source>
</reference>
<dbReference type="NCBIfam" id="TIGR01547">
    <property type="entry name" value="phage_term_2"/>
    <property type="match status" value="1"/>
</dbReference>
<dbReference type="Gene3D" id="3.40.50.300">
    <property type="entry name" value="P-loop containing nucleotide triphosphate hydrolases"/>
    <property type="match status" value="1"/>
</dbReference>
<dbReference type="PANTHER" id="PTHR39184:SF1">
    <property type="entry name" value="PBSX PHAGE TERMINASE LARGE SUBUNIT"/>
    <property type="match status" value="1"/>
</dbReference>
<dbReference type="InterPro" id="IPR035412">
    <property type="entry name" value="Terminase_L_N"/>
</dbReference>
<proteinExistence type="predicted"/>
<dbReference type="RefSeq" id="WP_123435216.1">
    <property type="nucleotide sequence ID" value="NZ_MOBK01000009.1"/>
</dbReference>
<dbReference type="AlphaFoldDB" id="A0A423HXJ6"/>
<evidence type="ECO:0000313" key="3">
    <source>
        <dbReference type="Proteomes" id="UP000285636"/>
    </source>
</evidence>